<dbReference type="SUPFAM" id="SSF52172">
    <property type="entry name" value="CheY-like"/>
    <property type="match status" value="1"/>
</dbReference>
<keyword evidence="5" id="KW-1185">Reference proteome</keyword>
<dbReference type="EMBL" id="MLCO01000065">
    <property type="protein sequence ID" value="ONG55814.1"/>
    <property type="molecule type" value="Genomic_DNA"/>
</dbReference>
<comment type="caution">
    <text evidence="4">The sequence shown here is derived from an EMBL/GenBank/DDBJ whole genome shotgun (WGS) entry which is preliminary data.</text>
</comment>
<evidence type="ECO:0000256" key="2">
    <source>
        <dbReference type="PROSITE-ProRule" id="PRU00169"/>
    </source>
</evidence>
<proteinExistence type="predicted"/>
<dbReference type="Gene3D" id="3.40.50.2300">
    <property type="match status" value="1"/>
</dbReference>
<dbReference type="InterPro" id="IPR011006">
    <property type="entry name" value="CheY-like_superfamily"/>
</dbReference>
<sequence>MQPLIAIIEDDRRVRTATASLLRAAGHASEGFASAEEFLAGDTRRFACVISDVQMPGRSGLELLGLLAAQGGPPVILMTAFPDPRLERQARAGGALDFLEKPCDPDRMLASLERALG</sequence>
<accession>A0A1V2H459</accession>
<dbReference type="PANTHER" id="PTHR44591:SF25">
    <property type="entry name" value="CHEMOTAXIS TWO-COMPONENT RESPONSE REGULATOR"/>
    <property type="match status" value="1"/>
</dbReference>
<dbReference type="OrthoDB" id="9786101at2"/>
<dbReference type="SMART" id="SM00448">
    <property type="entry name" value="REC"/>
    <property type="match status" value="1"/>
</dbReference>
<dbReference type="PROSITE" id="PS50110">
    <property type="entry name" value="RESPONSE_REGULATORY"/>
    <property type="match status" value="1"/>
</dbReference>
<name>A0A1V2H459_9PROT</name>
<dbReference type="InterPro" id="IPR001789">
    <property type="entry name" value="Sig_transdc_resp-reg_receiver"/>
</dbReference>
<feature type="domain" description="Response regulatory" evidence="3">
    <location>
        <begin position="4"/>
        <end position="116"/>
    </location>
</feature>
<evidence type="ECO:0000313" key="5">
    <source>
        <dbReference type="Proteomes" id="UP000188879"/>
    </source>
</evidence>
<protein>
    <recommendedName>
        <fullName evidence="3">Response regulatory domain-containing protein</fullName>
    </recommendedName>
</protein>
<dbReference type="Pfam" id="PF00072">
    <property type="entry name" value="Response_reg"/>
    <property type="match status" value="1"/>
</dbReference>
<reference evidence="4 5" key="1">
    <citation type="submission" date="2016-10" db="EMBL/GenBank/DDBJ databases">
        <title>Draft Genome sequence of Roseomonas sp. strain M3.</title>
        <authorList>
            <person name="Subhash Y."/>
            <person name="Lee S."/>
        </authorList>
    </citation>
    <scope>NUCLEOTIDE SEQUENCE [LARGE SCALE GENOMIC DNA]</scope>
    <source>
        <strain evidence="4 5">M3</strain>
    </source>
</reference>
<gene>
    <name evidence="4" type="ORF">BKE38_08130</name>
</gene>
<organism evidence="4 5">
    <name type="scientific">Teichococcus deserti</name>
    <dbReference type="NCBI Taxonomy" id="1817963"/>
    <lineage>
        <taxon>Bacteria</taxon>
        <taxon>Pseudomonadati</taxon>
        <taxon>Pseudomonadota</taxon>
        <taxon>Alphaproteobacteria</taxon>
        <taxon>Acetobacterales</taxon>
        <taxon>Roseomonadaceae</taxon>
        <taxon>Roseomonas</taxon>
    </lineage>
</organism>
<keyword evidence="1 2" id="KW-0597">Phosphoprotein</keyword>
<evidence type="ECO:0000256" key="1">
    <source>
        <dbReference type="ARBA" id="ARBA00022553"/>
    </source>
</evidence>
<dbReference type="Proteomes" id="UP000188879">
    <property type="component" value="Unassembled WGS sequence"/>
</dbReference>
<evidence type="ECO:0000313" key="4">
    <source>
        <dbReference type="EMBL" id="ONG55814.1"/>
    </source>
</evidence>
<dbReference type="PANTHER" id="PTHR44591">
    <property type="entry name" value="STRESS RESPONSE REGULATOR PROTEIN 1"/>
    <property type="match status" value="1"/>
</dbReference>
<feature type="modified residue" description="4-aspartylphosphate" evidence="2">
    <location>
        <position position="52"/>
    </location>
</feature>
<dbReference type="GO" id="GO:0000160">
    <property type="term" value="P:phosphorelay signal transduction system"/>
    <property type="evidence" value="ECO:0007669"/>
    <property type="project" value="InterPro"/>
</dbReference>
<dbReference type="AlphaFoldDB" id="A0A1V2H459"/>
<dbReference type="InterPro" id="IPR050595">
    <property type="entry name" value="Bact_response_regulator"/>
</dbReference>
<dbReference type="RefSeq" id="WP_076956854.1">
    <property type="nucleotide sequence ID" value="NZ_MLCO01000065.1"/>
</dbReference>
<evidence type="ECO:0000259" key="3">
    <source>
        <dbReference type="PROSITE" id="PS50110"/>
    </source>
</evidence>